<dbReference type="InterPro" id="IPR045376">
    <property type="entry name" value="Maf_N"/>
</dbReference>
<evidence type="ECO:0000313" key="4">
    <source>
        <dbReference type="Proteomes" id="UP000249898"/>
    </source>
</evidence>
<dbReference type="EMBL" id="CP016181">
    <property type="protein sequence ID" value="AWX99849.1"/>
    <property type="molecule type" value="Genomic_DNA"/>
</dbReference>
<sequence>MQNKASGPNLEHAEAFLASFKKGAERLKDNDQDLTDRYIKNMTVFSQFMPHIYEELKDYRPKKRFIYMEESGELNLFREDIGFPLFSENPKSQAQDKIEYVLSHPTKTFLNLERSLNNESRHVFFSNKILDEIEVQSEGLEKQVEWPQFVGAAIVFGIELGYQLELLLSKRDIKHLYLYESDLDLFHYSLYSIDWQDILETCNRDGRTIHFFLGVQPEEFTDTYLLQLQENGYFLAPETYLFMGYNSPENDKAFDYFKKHYVRQVMGWGFFDDALIGIAQGLRSLPKTKVAHFQGRDVLPKWVTDIPVFILGNGPSLDQGIELIKEVREQVLLISCGSTINTLSKLGVTPDIHVDIERMKQTVDKFSFLDKEYLNGIWGLTANVMHPDFFDYFGRSGMGMKPGEAITSLILSHARAKGDDKNYVQLNYCNPIVANLALSYVHLFGFNSVYYLGVDNGFKDKNSHHSVHSGYYKDGKESGFQSFQDAKLVEREGNFGGTIYATGIMDTSRVQLEALTRSLNKRRNFDSFNLSDGAKIEGVTPLLMDDVLITDPKIDHRRAIDLLESAFFTDPPAAVLDQTPDTLISVEDFRKISKLLQEGWNESIKTREDVCNLLWTYHRDIYFLRGSVHRHIHDLLIGSFTYSAFLIVQFLFNHKDEAETVSRARHLFTPWCEFLEEMPSMLQQASEYVDQGNDHLITFYNG</sequence>
<dbReference type="Pfam" id="PF20157">
    <property type="entry name" value="Maf_flag10_N"/>
    <property type="match status" value="1"/>
</dbReference>
<name>A0A2Z4PQV9_9GAMM</name>
<reference evidence="3 4" key="1">
    <citation type="submission" date="2016-06" db="EMBL/GenBank/DDBJ databases">
        <title>The sequenced genome of the ice-adhering bacterium Marinomonas primoryensis, from Antarctica.</title>
        <authorList>
            <person name="Graham L."/>
            <person name="Vance T.D.R."/>
            <person name="Davies P.L."/>
        </authorList>
    </citation>
    <scope>NUCLEOTIDE SEQUENCE [LARGE SCALE GENOMIC DNA]</scope>
    <source>
        <strain evidence="3 4">AceL</strain>
    </source>
</reference>
<evidence type="ECO:0000259" key="1">
    <source>
        <dbReference type="Pfam" id="PF01973"/>
    </source>
</evidence>
<dbReference type="OrthoDB" id="7254531at2"/>
<evidence type="ECO:0000259" key="2">
    <source>
        <dbReference type="Pfam" id="PF20157"/>
    </source>
</evidence>
<accession>A0A2Z4PQV9</accession>
<feature type="domain" description="Glycosyltransferase Maf N-terminal" evidence="2">
    <location>
        <begin position="37"/>
        <end position="266"/>
    </location>
</feature>
<dbReference type="RefSeq" id="WP_112136981.1">
    <property type="nucleotide sequence ID" value="NZ_CP016181.1"/>
</dbReference>
<dbReference type="AlphaFoldDB" id="A0A2Z4PQV9"/>
<proteinExistence type="predicted"/>
<organism evidence="3 4">
    <name type="scientific">Marinomonas primoryensis</name>
    <dbReference type="NCBI Taxonomy" id="178399"/>
    <lineage>
        <taxon>Bacteria</taxon>
        <taxon>Pseudomonadati</taxon>
        <taxon>Pseudomonadota</taxon>
        <taxon>Gammaproteobacteria</taxon>
        <taxon>Oceanospirillales</taxon>
        <taxon>Oceanospirillaceae</taxon>
        <taxon>Marinomonas</taxon>
    </lineage>
</organism>
<evidence type="ECO:0000313" key="3">
    <source>
        <dbReference type="EMBL" id="AWX99849.1"/>
    </source>
</evidence>
<dbReference type="Proteomes" id="UP000249898">
    <property type="component" value="Chromosome"/>
</dbReference>
<protein>
    <recommendedName>
        <fullName evidence="5">Septum formation inhibitor Maf</fullName>
    </recommendedName>
</protein>
<dbReference type="InterPro" id="IPR002826">
    <property type="entry name" value="MptE-like"/>
</dbReference>
<gene>
    <name evidence="3" type="ORF">A8139_07450</name>
</gene>
<feature type="domain" description="6-hydroxymethylpterin diphosphokinase MptE-like" evidence="1">
    <location>
        <begin position="300"/>
        <end position="460"/>
    </location>
</feature>
<dbReference type="Pfam" id="PF01973">
    <property type="entry name" value="MptE-like"/>
    <property type="match status" value="1"/>
</dbReference>
<evidence type="ECO:0008006" key="5">
    <source>
        <dbReference type="Google" id="ProtNLM"/>
    </source>
</evidence>
<dbReference type="PANTHER" id="PTHR41786">
    <property type="entry name" value="MOTILITY ACCESSORY FACTOR MAF"/>
    <property type="match status" value="1"/>
</dbReference>
<dbReference type="PANTHER" id="PTHR41786:SF1">
    <property type="entry name" value="6-HYDROXYMETHYLPTERIN DIPHOSPHOKINASE MPTE-LIKE DOMAIN-CONTAINING PROTEIN"/>
    <property type="match status" value="1"/>
</dbReference>